<feature type="region of interest" description="Disordered" evidence="1">
    <location>
        <begin position="109"/>
        <end position="152"/>
    </location>
</feature>
<proteinExistence type="predicted"/>
<feature type="compositionally biased region" description="Low complexity" evidence="1">
    <location>
        <begin position="137"/>
        <end position="151"/>
    </location>
</feature>
<dbReference type="PANTHER" id="PTHR23045:SF9">
    <property type="entry name" value="LEUCINE RICH REPEAT CONTAINING 37A-RELATED"/>
    <property type="match status" value="1"/>
</dbReference>
<feature type="transmembrane region" description="Helical" evidence="2">
    <location>
        <begin position="266"/>
        <end position="287"/>
    </location>
</feature>
<keyword evidence="5" id="KW-1185">Reference proteome</keyword>
<feature type="non-terminal residue" evidence="4">
    <location>
        <position position="1"/>
    </location>
</feature>
<feature type="region of interest" description="Disordered" evidence="1">
    <location>
        <begin position="1"/>
        <end position="82"/>
    </location>
</feature>
<feature type="domain" description="LRRC37A/B like protein 1 C-terminal" evidence="3">
    <location>
        <begin position="155"/>
        <end position="294"/>
    </location>
</feature>
<accession>A0A7K5YXV7</accession>
<evidence type="ECO:0000256" key="2">
    <source>
        <dbReference type="SAM" id="Phobius"/>
    </source>
</evidence>
<evidence type="ECO:0000259" key="3">
    <source>
        <dbReference type="Pfam" id="PF14914"/>
    </source>
</evidence>
<keyword evidence="2" id="KW-0472">Membrane</keyword>
<dbReference type="Proteomes" id="UP000522270">
    <property type="component" value="Unassembled WGS sequence"/>
</dbReference>
<evidence type="ECO:0000256" key="1">
    <source>
        <dbReference type="SAM" id="MobiDB-lite"/>
    </source>
</evidence>
<evidence type="ECO:0000313" key="5">
    <source>
        <dbReference type="Proteomes" id="UP000522270"/>
    </source>
</evidence>
<feature type="compositionally biased region" description="Basic and acidic residues" evidence="1">
    <location>
        <begin position="60"/>
        <end position="71"/>
    </location>
</feature>
<comment type="caution">
    <text evidence="4">The sequence shown here is derived from an EMBL/GenBank/DDBJ whole genome shotgun (WGS) entry which is preliminary data.</text>
</comment>
<dbReference type="OrthoDB" id="9424710at2759"/>
<gene>
    <name evidence="4" type="primary">Lrrc37a2</name>
    <name evidence="4" type="ORF">PTEBUR_R15125</name>
</gene>
<dbReference type="AlphaFoldDB" id="A0A7K5YXV7"/>
<dbReference type="InterPro" id="IPR029423">
    <property type="entry name" value="LRRC37AB_C"/>
</dbReference>
<sequence length="307" mass="33693">IQNSSDGVKQTKKTQGMEDVEDGEDAEEAPSPGQDNGWTDKNDKQEDSSYLNKSHQLFHKTFDNVGPKEEPTPTENKAEQGLNTNQHFFYNVSVNNSTNSSMLEVVRKKRAEEEGSSLGEHSPPVPQAAEKHPKEGSSSLNKPSSSDSLDNASVQGDLIETKLNRHLRLLVPDEALRTFIAHVARALRMDCSLPHLQLACAKMVSKTGLLVKVLSERQDDQGASALLTQCLLEQENVSNAMARAEEEGERPVGKWKPEDTSSDKTLLAIAVSAIIMINVMAVCLMEICSRKRAAASQPQSTSKSRLR</sequence>
<reference evidence="4 5" key="1">
    <citation type="submission" date="2019-09" db="EMBL/GenBank/DDBJ databases">
        <title>Bird 10,000 Genomes (B10K) Project - Family phase.</title>
        <authorList>
            <person name="Zhang G."/>
        </authorList>
    </citation>
    <scope>NUCLEOTIDE SEQUENCE [LARGE SCALE GENOMIC DNA]</scope>
    <source>
        <strain evidence="4">B10K-DU-027-49</strain>
        <tissue evidence="4">Muscle</tissue>
    </source>
</reference>
<feature type="compositionally biased region" description="Acidic residues" evidence="1">
    <location>
        <begin position="18"/>
        <end position="28"/>
    </location>
</feature>
<keyword evidence="2" id="KW-0812">Transmembrane</keyword>
<evidence type="ECO:0000313" key="4">
    <source>
        <dbReference type="EMBL" id="NWU69456.1"/>
    </source>
</evidence>
<name>A0A7K5YXV7_9AVES</name>
<dbReference type="Pfam" id="PF14914">
    <property type="entry name" value="LRRC37AB_C"/>
    <property type="match status" value="1"/>
</dbReference>
<dbReference type="PANTHER" id="PTHR23045">
    <property type="entry name" value="LEUCINE-RICH REPEAT-CONTAINING PROTEIN 37A"/>
    <property type="match status" value="1"/>
</dbReference>
<organism evidence="4 5">
    <name type="scientific">Pterocles burchelli</name>
    <dbReference type="NCBI Taxonomy" id="2585816"/>
    <lineage>
        <taxon>Eukaryota</taxon>
        <taxon>Metazoa</taxon>
        <taxon>Chordata</taxon>
        <taxon>Craniata</taxon>
        <taxon>Vertebrata</taxon>
        <taxon>Euteleostomi</taxon>
        <taxon>Archelosauria</taxon>
        <taxon>Archosauria</taxon>
        <taxon>Dinosauria</taxon>
        <taxon>Saurischia</taxon>
        <taxon>Theropoda</taxon>
        <taxon>Coelurosauria</taxon>
        <taxon>Aves</taxon>
        <taxon>Neognathae</taxon>
        <taxon>Neoaves</taxon>
        <taxon>Columbimorphae</taxon>
        <taxon>Pterocliformes</taxon>
        <taxon>Pteroclidae</taxon>
        <taxon>Pterocles</taxon>
    </lineage>
</organism>
<feature type="non-terminal residue" evidence="4">
    <location>
        <position position="307"/>
    </location>
</feature>
<dbReference type="EMBL" id="VYZE01000903">
    <property type="protein sequence ID" value="NWU69456.1"/>
    <property type="molecule type" value="Genomic_DNA"/>
</dbReference>
<dbReference type="InterPro" id="IPR015753">
    <property type="entry name" value="LRRC37"/>
</dbReference>
<protein>
    <submittedName>
        <fullName evidence="4">L37A2 protein</fullName>
    </submittedName>
</protein>
<keyword evidence="2" id="KW-1133">Transmembrane helix</keyword>
<feature type="compositionally biased region" description="Basic and acidic residues" evidence="1">
    <location>
        <begin position="38"/>
        <end position="47"/>
    </location>
</feature>